<keyword evidence="2" id="KW-1185">Reference proteome</keyword>
<sequence length="313" mass="35493">MKAVNPLTASLIMDKAAQSSYGAFKGMRRGAVDPWVFTSTSTEGNPRSTANTTPNARRVAIKQAFYRHTGSDIRRTQDVQKQIELLSVEIICSQWAAALLEMVYGYIRNIGNGRRLEKAPFRIPSFRFVQVALAITHAQENSETEQEAFLLEEYIDPDVDGHWRKYVNNDSAVPLSLALKDDRERGEFLAFCQHVQYWMTSGLVFVSDFQGGNSLLSDPQIITNPDLGPLFGQGNVVNTHHRFEAEHRCNKFCKYFDIPTEYKTVDDEEMQLMQETPLFQDYPSGSMSIEHEHGSVSSTSSARWFIHCLSSYL</sequence>
<name>A0ACB8SDP2_9AGAM</name>
<accession>A0ACB8SDP2</accession>
<evidence type="ECO:0000313" key="2">
    <source>
        <dbReference type="Proteomes" id="UP000814140"/>
    </source>
</evidence>
<protein>
    <submittedName>
        <fullName evidence="1">Uncharacterized protein</fullName>
    </submittedName>
</protein>
<dbReference type="EMBL" id="MU277393">
    <property type="protein sequence ID" value="KAI0054560.1"/>
    <property type="molecule type" value="Genomic_DNA"/>
</dbReference>
<gene>
    <name evidence="1" type="ORF">BV25DRAFT_1816901</name>
</gene>
<evidence type="ECO:0000313" key="1">
    <source>
        <dbReference type="EMBL" id="KAI0054560.1"/>
    </source>
</evidence>
<reference evidence="1" key="2">
    <citation type="journal article" date="2022" name="New Phytol.">
        <title>Evolutionary transition to the ectomycorrhizal habit in the genomes of a hyperdiverse lineage of mushroom-forming fungi.</title>
        <authorList>
            <person name="Looney B."/>
            <person name="Miyauchi S."/>
            <person name="Morin E."/>
            <person name="Drula E."/>
            <person name="Courty P.E."/>
            <person name="Kohler A."/>
            <person name="Kuo A."/>
            <person name="LaButti K."/>
            <person name="Pangilinan J."/>
            <person name="Lipzen A."/>
            <person name="Riley R."/>
            <person name="Andreopoulos W."/>
            <person name="He G."/>
            <person name="Johnson J."/>
            <person name="Nolan M."/>
            <person name="Tritt A."/>
            <person name="Barry K.W."/>
            <person name="Grigoriev I.V."/>
            <person name="Nagy L.G."/>
            <person name="Hibbett D."/>
            <person name="Henrissat B."/>
            <person name="Matheny P.B."/>
            <person name="Labbe J."/>
            <person name="Martin F.M."/>
        </authorList>
    </citation>
    <scope>NUCLEOTIDE SEQUENCE</scope>
    <source>
        <strain evidence="1">HHB10654</strain>
    </source>
</reference>
<organism evidence="1 2">
    <name type="scientific">Artomyces pyxidatus</name>
    <dbReference type="NCBI Taxonomy" id="48021"/>
    <lineage>
        <taxon>Eukaryota</taxon>
        <taxon>Fungi</taxon>
        <taxon>Dikarya</taxon>
        <taxon>Basidiomycota</taxon>
        <taxon>Agaricomycotina</taxon>
        <taxon>Agaricomycetes</taxon>
        <taxon>Russulales</taxon>
        <taxon>Auriscalpiaceae</taxon>
        <taxon>Artomyces</taxon>
    </lineage>
</organism>
<comment type="caution">
    <text evidence="1">The sequence shown here is derived from an EMBL/GenBank/DDBJ whole genome shotgun (WGS) entry which is preliminary data.</text>
</comment>
<reference evidence="1" key="1">
    <citation type="submission" date="2021-03" db="EMBL/GenBank/DDBJ databases">
        <authorList>
            <consortium name="DOE Joint Genome Institute"/>
            <person name="Ahrendt S."/>
            <person name="Looney B.P."/>
            <person name="Miyauchi S."/>
            <person name="Morin E."/>
            <person name="Drula E."/>
            <person name="Courty P.E."/>
            <person name="Chicoki N."/>
            <person name="Fauchery L."/>
            <person name="Kohler A."/>
            <person name="Kuo A."/>
            <person name="Labutti K."/>
            <person name="Pangilinan J."/>
            <person name="Lipzen A."/>
            <person name="Riley R."/>
            <person name="Andreopoulos W."/>
            <person name="He G."/>
            <person name="Johnson J."/>
            <person name="Barry K.W."/>
            <person name="Grigoriev I.V."/>
            <person name="Nagy L."/>
            <person name="Hibbett D."/>
            <person name="Henrissat B."/>
            <person name="Matheny P.B."/>
            <person name="Labbe J."/>
            <person name="Martin F."/>
        </authorList>
    </citation>
    <scope>NUCLEOTIDE SEQUENCE</scope>
    <source>
        <strain evidence="1">HHB10654</strain>
    </source>
</reference>
<dbReference type="Proteomes" id="UP000814140">
    <property type="component" value="Unassembled WGS sequence"/>
</dbReference>
<proteinExistence type="predicted"/>